<keyword evidence="8" id="KW-1185">Reference proteome</keyword>
<evidence type="ECO:0000313" key="7">
    <source>
        <dbReference type="EMBL" id="NIK87523.1"/>
    </source>
</evidence>
<feature type="chain" id="PRO_5033063276" description="Peptide methionine sulfoxide reductase MsrA" evidence="5">
    <location>
        <begin position="19"/>
        <end position="221"/>
    </location>
</feature>
<evidence type="ECO:0000259" key="6">
    <source>
        <dbReference type="Pfam" id="PF01625"/>
    </source>
</evidence>
<feature type="domain" description="Peptide methionine sulphoxide reductase MsrA" evidence="6">
    <location>
        <begin position="39"/>
        <end position="190"/>
    </location>
</feature>
<name>A0A846MVZ1_9PROT</name>
<gene>
    <name evidence="4" type="primary">msrA</name>
    <name evidence="7" type="ORF">FHS83_000841</name>
</gene>
<reference evidence="7 8" key="1">
    <citation type="submission" date="2020-03" db="EMBL/GenBank/DDBJ databases">
        <title>Genomic Encyclopedia of Type Strains, Phase IV (KMG-IV): sequencing the most valuable type-strain genomes for metagenomic binning, comparative biology and taxonomic classification.</title>
        <authorList>
            <person name="Goeker M."/>
        </authorList>
    </citation>
    <scope>NUCLEOTIDE SEQUENCE [LARGE SCALE GENOMIC DNA]</scope>
    <source>
        <strain evidence="7 8">DSM 19867</strain>
    </source>
</reference>
<sequence>MLKYLALAFLAAFSAVSAEETSRPLPRPALDLPPIPPQQAVFAGGCFWGMQAVFQHVKGVKEVLAGYSGGSGNSARYEAVSWGNTGHAEAVRILYDPQVVSFGRLLQVFFSVMDPTTRNYQGPDEGSQYRSAVFAADDNQRRVAEAYIAQLSQARAFSRPIVTEVSALRGFYPAEPYHQDYLIKHPNDRYIVINDLPKISALQRFYPDLYEERPVTVALRR</sequence>
<protein>
    <recommendedName>
        <fullName evidence="4">Peptide methionine sulfoxide reductase MsrA</fullName>
        <shortName evidence="4">Protein-methionine-S-oxide reductase</shortName>
        <ecNumber evidence="4">1.8.4.11</ecNumber>
    </recommendedName>
    <alternativeName>
        <fullName evidence="4">Peptide-methionine (S)-S-oxide reductase</fullName>
        <shortName evidence="4">Peptide Met(O) reductase</shortName>
    </alternativeName>
</protein>
<organism evidence="7 8">
    <name type="scientific">Rhizomicrobium palustre</name>
    <dbReference type="NCBI Taxonomy" id="189966"/>
    <lineage>
        <taxon>Bacteria</taxon>
        <taxon>Pseudomonadati</taxon>
        <taxon>Pseudomonadota</taxon>
        <taxon>Alphaproteobacteria</taxon>
        <taxon>Micropepsales</taxon>
        <taxon>Micropepsaceae</taxon>
        <taxon>Rhizomicrobium</taxon>
    </lineage>
</organism>
<dbReference type="Pfam" id="PF01625">
    <property type="entry name" value="PMSR"/>
    <property type="match status" value="1"/>
</dbReference>
<dbReference type="GO" id="GO:0008113">
    <property type="term" value="F:peptide-methionine (S)-S-oxide reductase activity"/>
    <property type="evidence" value="ECO:0007669"/>
    <property type="project" value="UniProtKB-UniRule"/>
</dbReference>
<dbReference type="SUPFAM" id="SSF55068">
    <property type="entry name" value="Peptide methionine sulfoxide reductase"/>
    <property type="match status" value="1"/>
</dbReference>
<comment type="function">
    <text evidence="4">Has an important function as a repair enzyme for proteins that have been inactivated by oxidation. Catalyzes the reversible oxidation-reduction of methionine sulfoxide in proteins to methionine.</text>
</comment>
<proteinExistence type="inferred from homology"/>
<comment type="caution">
    <text evidence="7">The sequence shown here is derived from an EMBL/GenBank/DDBJ whole genome shotgun (WGS) entry which is preliminary data.</text>
</comment>
<evidence type="ECO:0000256" key="1">
    <source>
        <dbReference type="ARBA" id="ARBA00023002"/>
    </source>
</evidence>
<evidence type="ECO:0000313" key="8">
    <source>
        <dbReference type="Proteomes" id="UP000570514"/>
    </source>
</evidence>
<evidence type="ECO:0000256" key="4">
    <source>
        <dbReference type="HAMAP-Rule" id="MF_01401"/>
    </source>
</evidence>
<feature type="signal peptide" evidence="5">
    <location>
        <begin position="1"/>
        <end position="18"/>
    </location>
</feature>
<dbReference type="InterPro" id="IPR036509">
    <property type="entry name" value="Met_Sox_Rdtase_MsrA_sf"/>
</dbReference>
<evidence type="ECO:0000256" key="5">
    <source>
        <dbReference type="SAM" id="SignalP"/>
    </source>
</evidence>
<dbReference type="PANTHER" id="PTHR43774:SF1">
    <property type="entry name" value="PEPTIDE METHIONINE SULFOXIDE REDUCTASE MSRA 2"/>
    <property type="match status" value="1"/>
</dbReference>
<keyword evidence="1 4" id="KW-0560">Oxidoreductase</keyword>
<dbReference type="InterPro" id="IPR002569">
    <property type="entry name" value="Met_Sox_Rdtase_MsrA_dom"/>
</dbReference>
<dbReference type="RefSeq" id="WP_167081225.1">
    <property type="nucleotide sequence ID" value="NZ_BAAADC010000001.1"/>
</dbReference>
<dbReference type="AlphaFoldDB" id="A0A846MVZ1"/>
<accession>A0A846MVZ1</accession>
<dbReference type="Gene3D" id="3.30.1060.10">
    <property type="entry name" value="Peptide methionine sulphoxide reductase MsrA"/>
    <property type="match status" value="1"/>
</dbReference>
<comment type="catalytic activity">
    <reaction evidence="3 4">
        <text>[thioredoxin]-disulfide + L-methionine + H2O = L-methionine (S)-S-oxide + [thioredoxin]-dithiol</text>
        <dbReference type="Rhea" id="RHEA:19993"/>
        <dbReference type="Rhea" id="RHEA-COMP:10698"/>
        <dbReference type="Rhea" id="RHEA-COMP:10700"/>
        <dbReference type="ChEBI" id="CHEBI:15377"/>
        <dbReference type="ChEBI" id="CHEBI:29950"/>
        <dbReference type="ChEBI" id="CHEBI:50058"/>
        <dbReference type="ChEBI" id="CHEBI:57844"/>
        <dbReference type="ChEBI" id="CHEBI:58772"/>
        <dbReference type="EC" id="1.8.4.11"/>
    </reaction>
</comment>
<evidence type="ECO:0000256" key="2">
    <source>
        <dbReference type="ARBA" id="ARBA00047806"/>
    </source>
</evidence>
<dbReference type="EMBL" id="JAASRM010000001">
    <property type="protein sequence ID" value="NIK87523.1"/>
    <property type="molecule type" value="Genomic_DNA"/>
</dbReference>
<dbReference type="NCBIfam" id="TIGR00401">
    <property type="entry name" value="msrA"/>
    <property type="match status" value="1"/>
</dbReference>
<keyword evidence="5" id="KW-0732">Signal</keyword>
<evidence type="ECO:0000256" key="3">
    <source>
        <dbReference type="ARBA" id="ARBA00048782"/>
    </source>
</evidence>
<dbReference type="PANTHER" id="PTHR43774">
    <property type="entry name" value="PEPTIDE METHIONINE SULFOXIDE REDUCTASE"/>
    <property type="match status" value="1"/>
</dbReference>
<comment type="catalytic activity">
    <reaction evidence="2 4">
        <text>L-methionyl-[protein] + [thioredoxin]-disulfide + H2O = L-methionyl-(S)-S-oxide-[protein] + [thioredoxin]-dithiol</text>
        <dbReference type="Rhea" id="RHEA:14217"/>
        <dbReference type="Rhea" id="RHEA-COMP:10698"/>
        <dbReference type="Rhea" id="RHEA-COMP:10700"/>
        <dbReference type="Rhea" id="RHEA-COMP:12313"/>
        <dbReference type="Rhea" id="RHEA-COMP:12315"/>
        <dbReference type="ChEBI" id="CHEBI:15377"/>
        <dbReference type="ChEBI" id="CHEBI:16044"/>
        <dbReference type="ChEBI" id="CHEBI:29950"/>
        <dbReference type="ChEBI" id="CHEBI:44120"/>
        <dbReference type="ChEBI" id="CHEBI:50058"/>
        <dbReference type="EC" id="1.8.4.11"/>
    </reaction>
</comment>
<dbReference type="Proteomes" id="UP000570514">
    <property type="component" value="Unassembled WGS sequence"/>
</dbReference>
<dbReference type="HAMAP" id="MF_01401">
    <property type="entry name" value="MsrA"/>
    <property type="match status" value="1"/>
</dbReference>
<comment type="similarity">
    <text evidence="4">Belongs to the MsrA Met sulfoxide reductase family.</text>
</comment>
<dbReference type="EC" id="1.8.4.11" evidence="4"/>
<feature type="active site" evidence="4">
    <location>
        <position position="46"/>
    </location>
</feature>